<keyword evidence="9 13" id="KW-0560">Oxidoreductase</keyword>
<comment type="pathway">
    <text evidence="2 13">Cofactor biosynthesis; NAD(+) biosynthesis; iminoaspartate from L-aspartate (oxidase route): step 1/1.</text>
</comment>
<dbReference type="InterPro" id="IPR003953">
    <property type="entry name" value="FAD-dep_OxRdtase_2_FAD-bd"/>
</dbReference>
<evidence type="ECO:0000313" key="17">
    <source>
        <dbReference type="Proteomes" id="UP001321481"/>
    </source>
</evidence>
<dbReference type="EMBL" id="JASJND010000001">
    <property type="protein sequence ID" value="MDJ1113459.1"/>
    <property type="molecule type" value="Genomic_DNA"/>
</dbReference>
<evidence type="ECO:0000259" key="15">
    <source>
        <dbReference type="Pfam" id="PF02910"/>
    </source>
</evidence>
<dbReference type="SUPFAM" id="SSF56425">
    <property type="entry name" value="Succinate dehydrogenase/fumarate reductase flavoprotein, catalytic domain"/>
    <property type="match status" value="1"/>
</dbReference>
<feature type="domain" description="Fumarate reductase/succinate dehydrogenase flavoprotein-like C-terminal" evidence="15">
    <location>
        <begin position="421"/>
        <end position="495"/>
    </location>
</feature>
<evidence type="ECO:0000256" key="13">
    <source>
        <dbReference type="RuleBase" id="RU362049"/>
    </source>
</evidence>
<dbReference type="PRINTS" id="PR00368">
    <property type="entry name" value="FADPNR"/>
</dbReference>
<sequence length="506" mass="52150">MTRVVVVGSGIAGLTAARHAAAGGCEVTIVTKSTVDASATRYAQGGIAGVMFADDRLADHLADTVAAGAGLTDPDAASVLVSEGPARIRELVDLGVIFDRDEHGEWVKGLEAAHSYPRILHAGGDATGAAIERALVAASRGIRVLEHAFLVDVVTRGGRACGVDVLLGDATTPTRLDADAVVLATGGAGQLYAHTTNPAVATGDGVAAGVRAGAAVQDLEFVQFHPTVLAVGAAFLVSEAVRGEGAVLRDARGHRFMLDVHPDGELAPRDVVARAITEAMARQDGRPVVLDATEVHSVDAAERAAFLAHRFPTIDAAMRERGLDWAREPVPVTPAAHYLMGGLVTDLDGRTSVPGLYAAGEVARTGVHGANRLASNSLLEGAVFGARVGAAVARDGDTAWPVPRAAARRLARSVGTTLMSRGELQQLMWDAVGVQRTTDGLRRAAHALAQAAVPLRAGATVREREDENLRQLAALVVEAALARPASVGAHTRIDAVDAAHALEGAA</sequence>
<evidence type="ECO:0000256" key="10">
    <source>
        <dbReference type="ARBA" id="ARBA00029426"/>
    </source>
</evidence>
<name>A0ABT6ZBC6_9MICO</name>
<evidence type="ECO:0000256" key="8">
    <source>
        <dbReference type="ARBA" id="ARBA00022827"/>
    </source>
</evidence>
<reference evidence="16 17" key="1">
    <citation type="submission" date="2023-05" db="EMBL/GenBank/DDBJ databases">
        <title>Microbacterium dauci sp.nov., Isolated from Carrot Rhizosphere Soil.</title>
        <authorList>
            <person name="Xiao Z."/>
            <person name="Zheng J."/>
        </authorList>
    </citation>
    <scope>NUCLEOTIDE SEQUENCE [LARGE SCALE GENOMIC DNA]</scope>
    <source>
        <strain evidence="16 17">LX3-4</strain>
    </source>
</reference>
<comment type="subcellular location">
    <subcellularLocation>
        <location evidence="13">Cytoplasm</location>
    </subcellularLocation>
</comment>
<keyword evidence="17" id="KW-1185">Reference proteome</keyword>
<accession>A0ABT6ZBC6</accession>
<dbReference type="Gene3D" id="1.20.58.100">
    <property type="entry name" value="Fumarate reductase/succinate dehydrogenase flavoprotein-like, C-terminal domain"/>
    <property type="match status" value="1"/>
</dbReference>
<dbReference type="SUPFAM" id="SSF51905">
    <property type="entry name" value="FAD/NAD(P)-binding domain"/>
    <property type="match status" value="1"/>
</dbReference>
<comment type="cofactor">
    <cofactor evidence="1 13">
        <name>FAD</name>
        <dbReference type="ChEBI" id="CHEBI:57692"/>
    </cofactor>
</comment>
<keyword evidence="8 13" id="KW-0274">FAD</keyword>
<feature type="domain" description="FAD-dependent oxidoreductase 2 FAD-binding" evidence="14">
    <location>
        <begin position="4"/>
        <end position="378"/>
    </location>
</feature>
<comment type="caution">
    <text evidence="16">The sequence shown here is derived from an EMBL/GenBank/DDBJ whole genome shotgun (WGS) entry which is preliminary data.</text>
</comment>
<proteinExistence type="inferred from homology"/>
<comment type="catalytic activity">
    <reaction evidence="11">
        <text>L-aspartate + O2 = iminosuccinate + H2O2</text>
        <dbReference type="Rhea" id="RHEA:25876"/>
        <dbReference type="ChEBI" id="CHEBI:15379"/>
        <dbReference type="ChEBI" id="CHEBI:16240"/>
        <dbReference type="ChEBI" id="CHEBI:29991"/>
        <dbReference type="ChEBI" id="CHEBI:77875"/>
        <dbReference type="EC" id="1.4.3.16"/>
    </reaction>
    <physiologicalReaction direction="left-to-right" evidence="11">
        <dbReference type="Rhea" id="RHEA:25877"/>
    </physiologicalReaction>
</comment>
<keyword evidence="6 13" id="KW-0285">Flavoprotein</keyword>
<organism evidence="16 17">
    <name type="scientific">Microbacterium dauci</name>
    <dbReference type="NCBI Taxonomy" id="3048008"/>
    <lineage>
        <taxon>Bacteria</taxon>
        <taxon>Bacillati</taxon>
        <taxon>Actinomycetota</taxon>
        <taxon>Actinomycetes</taxon>
        <taxon>Micrococcales</taxon>
        <taxon>Microbacteriaceae</taxon>
        <taxon>Microbacterium</taxon>
    </lineage>
</organism>
<dbReference type="Pfam" id="PF02910">
    <property type="entry name" value="Succ_DH_flav_C"/>
    <property type="match status" value="1"/>
</dbReference>
<evidence type="ECO:0000256" key="5">
    <source>
        <dbReference type="ARBA" id="ARBA00021901"/>
    </source>
</evidence>
<comment type="similarity">
    <text evidence="3 13">Belongs to the FAD-dependent oxidoreductase 2 family. NadB subfamily.</text>
</comment>
<dbReference type="InterPro" id="IPR015939">
    <property type="entry name" value="Fum_Rdtase/Succ_DH_flav-like_C"/>
</dbReference>
<dbReference type="Proteomes" id="UP001321481">
    <property type="component" value="Unassembled WGS sequence"/>
</dbReference>
<dbReference type="Gene3D" id="3.90.700.10">
    <property type="entry name" value="Succinate dehydrogenase/fumarate reductase flavoprotein, catalytic domain"/>
    <property type="match status" value="1"/>
</dbReference>
<evidence type="ECO:0000256" key="11">
    <source>
        <dbReference type="ARBA" id="ARBA00048305"/>
    </source>
</evidence>
<gene>
    <name evidence="16" type="primary">nadB</name>
    <name evidence="16" type="ORF">QNI14_03220</name>
</gene>
<evidence type="ECO:0000256" key="9">
    <source>
        <dbReference type="ARBA" id="ARBA00023002"/>
    </source>
</evidence>
<evidence type="ECO:0000259" key="14">
    <source>
        <dbReference type="Pfam" id="PF00890"/>
    </source>
</evidence>
<dbReference type="InterPro" id="IPR027477">
    <property type="entry name" value="Succ_DH/fumarate_Rdtase_cat_sf"/>
</dbReference>
<evidence type="ECO:0000256" key="4">
    <source>
        <dbReference type="ARBA" id="ARBA00012173"/>
    </source>
</evidence>
<comment type="function">
    <text evidence="10">Catalyzes the oxidation of L-aspartate to iminoaspartate, the first step in the de novo biosynthesis of NAD(+).</text>
</comment>
<dbReference type="Pfam" id="PF00890">
    <property type="entry name" value="FAD_binding_2"/>
    <property type="match status" value="1"/>
</dbReference>
<evidence type="ECO:0000256" key="2">
    <source>
        <dbReference type="ARBA" id="ARBA00004950"/>
    </source>
</evidence>
<dbReference type="NCBIfam" id="TIGR00551">
    <property type="entry name" value="nadB"/>
    <property type="match status" value="1"/>
</dbReference>
<dbReference type="PANTHER" id="PTHR42716:SF2">
    <property type="entry name" value="L-ASPARTATE OXIDASE, CHLOROPLASTIC"/>
    <property type="match status" value="1"/>
</dbReference>
<evidence type="ECO:0000256" key="12">
    <source>
        <dbReference type="NCBIfam" id="TIGR00551"/>
    </source>
</evidence>
<dbReference type="Gene3D" id="3.50.50.60">
    <property type="entry name" value="FAD/NAD(P)-binding domain"/>
    <property type="match status" value="1"/>
</dbReference>
<dbReference type="GO" id="GO:0008734">
    <property type="term" value="F:L-aspartate oxidase activity"/>
    <property type="evidence" value="ECO:0007669"/>
    <property type="project" value="UniProtKB-EC"/>
</dbReference>
<dbReference type="SUPFAM" id="SSF46977">
    <property type="entry name" value="Succinate dehydrogenase/fumarate reductase flavoprotein C-terminal domain"/>
    <property type="match status" value="1"/>
</dbReference>
<dbReference type="InterPro" id="IPR037099">
    <property type="entry name" value="Fum_R/Succ_DH_flav-like_C_sf"/>
</dbReference>
<evidence type="ECO:0000256" key="6">
    <source>
        <dbReference type="ARBA" id="ARBA00022630"/>
    </source>
</evidence>
<evidence type="ECO:0000313" key="16">
    <source>
        <dbReference type="EMBL" id="MDJ1113459.1"/>
    </source>
</evidence>
<dbReference type="EC" id="1.4.3.16" evidence="4 12"/>
<evidence type="ECO:0000256" key="3">
    <source>
        <dbReference type="ARBA" id="ARBA00008562"/>
    </source>
</evidence>
<dbReference type="PANTHER" id="PTHR42716">
    <property type="entry name" value="L-ASPARTATE OXIDASE"/>
    <property type="match status" value="1"/>
</dbReference>
<dbReference type="InterPro" id="IPR005288">
    <property type="entry name" value="NadB"/>
</dbReference>
<evidence type="ECO:0000256" key="1">
    <source>
        <dbReference type="ARBA" id="ARBA00001974"/>
    </source>
</evidence>
<dbReference type="InterPro" id="IPR036188">
    <property type="entry name" value="FAD/NAD-bd_sf"/>
</dbReference>
<keyword evidence="7 13" id="KW-0662">Pyridine nucleotide biosynthesis</keyword>
<protein>
    <recommendedName>
        <fullName evidence="5 12">L-aspartate oxidase</fullName>
        <ecNumber evidence="4 12">1.4.3.16</ecNumber>
    </recommendedName>
</protein>
<evidence type="ECO:0000256" key="7">
    <source>
        <dbReference type="ARBA" id="ARBA00022642"/>
    </source>
</evidence>
<dbReference type="RefSeq" id="WP_283714764.1">
    <property type="nucleotide sequence ID" value="NZ_JASJND010000001.1"/>
</dbReference>